<feature type="transmembrane region" description="Helical" evidence="5">
    <location>
        <begin position="78"/>
        <end position="99"/>
    </location>
</feature>
<keyword evidence="3 5" id="KW-1133">Transmembrane helix</keyword>
<comment type="subcellular location">
    <subcellularLocation>
        <location evidence="1">Membrane</location>
        <topology evidence="1">Multi-pass membrane protein</topology>
    </subcellularLocation>
</comment>
<dbReference type="RefSeq" id="WP_350412433.1">
    <property type="nucleotide sequence ID" value="NZ_JBEOKT010000008.1"/>
</dbReference>
<dbReference type="PANTHER" id="PTHR37306">
    <property type="entry name" value="COLICIN V PRODUCTION PROTEIN"/>
    <property type="match status" value="1"/>
</dbReference>
<reference evidence="6 7" key="1">
    <citation type="submission" date="2024-06" db="EMBL/GenBank/DDBJ databases">
        <title>Pontibacter populi HYL7-15.</title>
        <authorList>
            <person name="Kim M.K."/>
        </authorList>
    </citation>
    <scope>NUCLEOTIDE SEQUENCE [LARGE SCALE GENOMIC DNA]</scope>
    <source>
        <strain evidence="6 7">HYL7-15</strain>
    </source>
</reference>
<protein>
    <submittedName>
        <fullName evidence="6">CvpA family protein</fullName>
    </submittedName>
</protein>
<sequence>MQQRLYLYLYFAIVSTFDYFLIIPILFGAFMGYRKGLLLEFMSLFALVVAIVGGLKLLNVALPIVRDFVGDVGGVLPYLTFLIVFIGIILLVYLLGFILKKIIDFTPFGFFDNFLGAVLGAIKWCFAISLLLYVSEMAGISITTETAAESIVYPVVLKATPYALDILSYVLPFVKTLISSLKGFF</sequence>
<evidence type="ECO:0000313" key="6">
    <source>
        <dbReference type="EMBL" id="MER2997982.1"/>
    </source>
</evidence>
<evidence type="ECO:0000313" key="7">
    <source>
        <dbReference type="Proteomes" id="UP001476807"/>
    </source>
</evidence>
<dbReference type="PANTHER" id="PTHR37306:SF1">
    <property type="entry name" value="COLICIN V PRODUCTION PROTEIN"/>
    <property type="match status" value="1"/>
</dbReference>
<feature type="transmembrane region" description="Helical" evidence="5">
    <location>
        <begin position="111"/>
        <end position="134"/>
    </location>
</feature>
<evidence type="ECO:0000256" key="5">
    <source>
        <dbReference type="SAM" id="Phobius"/>
    </source>
</evidence>
<dbReference type="Pfam" id="PF02674">
    <property type="entry name" value="Colicin_V"/>
    <property type="match status" value="1"/>
</dbReference>
<keyword evidence="7" id="KW-1185">Reference proteome</keyword>
<dbReference type="InterPro" id="IPR003825">
    <property type="entry name" value="Colicin-V_CvpA"/>
</dbReference>
<proteinExistence type="predicted"/>
<keyword evidence="2 5" id="KW-0812">Transmembrane</keyword>
<dbReference type="Proteomes" id="UP001476807">
    <property type="component" value="Unassembled WGS sequence"/>
</dbReference>
<evidence type="ECO:0000256" key="2">
    <source>
        <dbReference type="ARBA" id="ARBA00022692"/>
    </source>
</evidence>
<keyword evidence="4 5" id="KW-0472">Membrane</keyword>
<evidence type="ECO:0000256" key="3">
    <source>
        <dbReference type="ARBA" id="ARBA00022989"/>
    </source>
</evidence>
<evidence type="ECO:0000256" key="1">
    <source>
        <dbReference type="ARBA" id="ARBA00004141"/>
    </source>
</evidence>
<gene>
    <name evidence="6" type="ORF">ABS362_10535</name>
</gene>
<comment type="caution">
    <text evidence="6">The sequence shown here is derived from an EMBL/GenBank/DDBJ whole genome shotgun (WGS) entry which is preliminary data.</text>
</comment>
<evidence type="ECO:0000256" key="4">
    <source>
        <dbReference type="ARBA" id="ARBA00023136"/>
    </source>
</evidence>
<accession>A0ABV1RV23</accession>
<name>A0ABV1RV23_9BACT</name>
<organism evidence="6 7">
    <name type="scientific">Pontibacter populi</name>
    <dbReference type="NCBI Taxonomy" id="890055"/>
    <lineage>
        <taxon>Bacteria</taxon>
        <taxon>Pseudomonadati</taxon>
        <taxon>Bacteroidota</taxon>
        <taxon>Cytophagia</taxon>
        <taxon>Cytophagales</taxon>
        <taxon>Hymenobacteraceae</taxon>
        <taxon>Pontibacter</taxon>
    </lineage>
</organism>
<feature type="transmembrane region" description="Helical" evidence="5">
    <location>
        <begin position="37"/>
        <end position="58"/>
    </location>
</feature>
<dbReference type="EMBL" id="JBEOKT010000008">
    <property type="protein sequence ID" value="MER2997982.1"/>
    <property type="molecule type" value="Genomic_DNA"/>
</dbReference>
<feature type="transmembrane region" description="Helical" evidence="5">
    <location>
        <begin position="6"/>
        <end position="30"/>
    </location>
</feature>